<organism evidence="3 4">
    <name type="scientific">Armadillidium nasatum</name>
    <dbReference type="NCBI Taxonomy" id="96803"/>
    <lineage>
        <taxon>Eukaryota</taxon>
        <taxon>Metazoa</taxon>
        <taxon>Ecdysozoa</taxon>
        <taxon>Arthropoda</taxon>
        <taxon>Crustacea</taxon>
        <taxon>Multicrustacea</taxon>
        <taxon>Malacostraca</taxon>
        <taxon>Eumalacostraca</taxon>
        <taxon>Peracarida</taxon>
        <taxon>Isopoda</taxon>
        <taxon>Oniscidea</taxon>
        <taxon>Crinocheta</taxon>
        <taxon>Armadillidiidae</taxon>
        <taxon>Armadillidium</taxon>
    </lineage>
</organism>
<name>A0A5N5SVX1_9CRUS</name>
<evidence type="ECO:0000256" key="2">
    <source>
        <dbReference type="SAM" id="MobiDB-lite"/>
    </source>
</evidence>
<sequence>SYDSAQRTLSYYEFDLDSASISIKLGKEMRKKISKRFDIANSDSQNERQWESVKKKPRLKKKIPPTPIELRDTNFVQDFCEVQMFDPSDGSVDFMESQKFSDSQSTSSTEQLPSLKPAGDEKCSHKLKELVCLLLKNQHNLEEGITELDKEINSKIDSIAKCIPKVRENSCSEIEFLHYFPLNSIKDFDAVNELLCDEEKANSLGELLCSASGPTVRKCVNGMMKLLFKDSLCIEVGLTSQNRKRGFQNTNLMKCLYSAISKREPDLTLKELHFCVSDWFRRYKDRLYGKIRPSQFKNRETENIFINLIKGYEVRLHETDNKVNEESNSKNTMKQKFLQGEKSEEYFSSPKSSFNGDQISRTHQGSSQIHSSISLDKEKPETCSSSSSSKKTKVRKLEKKVSQLTEFVNVLKEENLSQKKEISRLKDEVKFVENLKHESSDFEENLVLQCCKEYLLNHSSDSHNISNECLVKEEIV</sequence>
<evidence type="ECO:0000313" key="3">
    <source>
        <dbReference type="EMBL" id="KAB7498068.1"/>
    </source>
</evidence>
<feature type="region of interest" description="Disordered" evidence="2">
    <location>
        <begin position="346"/>
        <end position="390"/>
    </location>
</feature>
<feature type="compositionally biased region" description="Low complexity" evidence="2">
    <location>
        <begin position="363"/>
        <end position="374"/>
    </location>
</feature>
<feature type="compositionally biased region" description="Polar residues" evidence="2">
    <location>
        <begin position="349"/>
        <end position="362"/>
    </location>
</feature>
<dbReference type="Proteomes" id="UP000326759">
    <property type="component" value="Unassembled WGS sequence"/>
</dbReference>
<accession>A0A5N5SVX1</accession>
<feature type="region of interest" description="Disordered" evidence="2">
    <location>
        <begin position="97"/>
        <end position="120"/>
    </location>
</feature>
<dbReference type="PANTHER" id="PTHR34153:SF2">
    <property type="entry name" value="SI:CH211-262H13.3-RELATED"/>
    <property type="match status" value="1"/>
</dbReference>
<dbReference type="PANTHER" id="PTHR34153">
    <property type="entry name" value="SI:CH211-262H13.3-RELATED-RELATED"/>
    <property type="match status" value="1"/>
</dbReference>
<dbReference type="AlphaFoldDB" id="A0A5N5SVX1"/>
<evidence type="ECO:0000256" key="1">
    <source>
        <dbReference type="SAM" id="Coils"/>
    </source>
</evidence>
<gene>
    <name evidence="3" type="ORF">Anas_05456</name>
</gene>
<dbReference type="EMBL" id="SEYY01019634">
    <property type="protein sequence ID" value="KAB7498068.1"/>
    <property type="molecule type" value="Genomic_DNA"/>
</dbReference>
<keyword evidence="1" id="KW-0175">Coiled coil</keyword>
<feature type="non-terminal residue" evidence="3">
    <location>
        <position position="1"/>
    </location>
</feature>
<keyword evidence="4" id="KW-1185">Reference proteome</keyword>
<feature type="coiled-coil region" evidence="1">
    <location>
        <begin position="394"/>
        <end position="435"/>
    </location>
</feature>
<evidence type="ECO:0008006" key="5">
    <source>
        <dbReference type="Google" id="ProtNLM"/>
    </source>
</evidence>
<protein>
    <recommendedName>
        <fullName evidence="5">DUF4806 domain-containing protein</fullName>
    </recommendedName>
</protein>
<evidence type="ECO:0000313" key="4">
    <source>
        <dbReference type="Proteomes" id="UP000326759"/>
    </source>
</evidence>
<comment type="caution">
    <text evidence="3">The sequence shown here is derived from an EMBL/GenBank/DDBJ whole genome shotgun (WGS) entry which is preliminary data.</text>
</comment>
<proteinExistence type="predicted"/>
<reference evidence="3 4" key="1">
    <citation type="journal article" date="2019" name="PLoS Biol.">
        <title>Sex chromosomes control vertical transmission of feminizing Wolbachia symbionts in an isopod.</title>
        <authorList>
            <person name="Becking T."/>
            <person name="Chebbi M.A."/>
            <person name="Giraud I."/>
            <person name="Moumen B."/>
            <person name="Laverre T."/>
            <person name="Caubet Y."/>
            <person name="Peccoud J."/>
            <person name="Gilbert C."/>
            <person name="Cordaux R."/>
        </authorList>
    </citation>
    <scope>NUCLEOTIDE SEQUENCE [LARGE SCALE GENOMIC DNA]</scope>
    <source>
        <strain evidence="3">ANa2</strain>
        <tissue evidence="3">Whole body excluding digestive tract and cuticle</tissue>
    </source>
</reference>
<feature type="compositionally biased region" description="Low complexity" evidence="2">
    <location>
        <begin position="97"/>
        <end position="111"/>
    </location>
</feature>